<evidence type="ECO:0000313" key="5">
    <source>
        <dbReference type="Proteomes" id="UP000598054"/>
    </source>
</evidence>
<evidence type="ECO:0000313" key="6">
    <source>
        <dbReference type="Proteomes" id="UP000623926"/>
    </source>
</evidence>
<sequence>MHGYGNPPGRRRALGAGAGALAAALLAGCAEPSGRREPTAGLPGRAAPTSGASGRAAPTSGASAPPAPGASGPARAPAPAPAPAPRRFPGLPVRIAHGPRDRPRVALTFDGRGDPDLAVAALARCERAGARVTVLAVGTWLARHPELARRILDGGHELGNHTEHHLDLAALDESAAYEEIAACARRLRRLTGSAGAWFRPSPTAYASPLVERLARRAGYPHVLACDVESLDHAATRVATVTRKVAGELRNGSVVELSLGRPVTVAALPLLLAEIGRRGLHAVTATELMARPATGAARTAG</sequence>
<dbReference type="InterPro" id="IPR050248">
    <property type="entry name" value="Polysacc_deacetylase_ArnD"/>
</dbReference>
<dbReference type="EMBL" id="CP070245">
    <property type="protein sequence ID" value="QRV34144.1"/>
    <property type="molecule type" value="Genomic_DNA"/>
</dbReference>
<feature type="region of interest" description="Disordered" evidence="1">
    <location>
        <begin position="30"/>
        <end position="99"/>
    </location>
</feature>
<evidence type="ECO:0000256" key="1">
    <source>
        <dbReference type="SAM" id="MobiDB-lite"/>
    </source>
</evidence>
<feature type="domain" description="NodB homology" evidence="2">
    <location>
        <begin position="103"/>
        <end position="300"/>
    </location>
</feature>
<dbReference type="AlphaFoldDB" id="A0ABD7CYQ2"/>
<dbReference type="CDD" id="cd10917">
    <property type="entry name" value="CE4_NodB_like_6s_7s"/>
    <property type="match status" value="1"/>
</dbReference>
<dbReference type="EMBL" id="CP070249">
    <property type="protein sequence ID" value="QRV43663.1"/>
    <property type="molecule type" value="Genomic_DNA"/>
</dbReference>
<evidence type="ECO:0000259" key="2">
    <source>
        <dbReference type="PROSITE" id="PS51677"/>
    </source>
</evidence>
<dbReference type="InterPro" id="IPR002509">
    <property type="entry name" value="NODB_dom"/>
</dbReference>
<dbReference type="PROSITE" id="PS51318">
    <property type="entry name" value="TAT"/>
    <property type="match status" value="1"/>
</dbReference>
<dbReference type="InterPro" id="IPR006311">
    <property type="entry name" value="TAT_signal"/>
</dbReference>
<feature type="compositionally biased region" description="Low complexity" evidence="1">
    <location>
        <begin position="49"/>
        <end position="75"/>
    </location>
</feature>
<dbReference type="Pfam" id="PF01522">
    <property type="entry name" value="Polysacc_deac_1"/>
    <property type="match status" value="1"/>
</dbReference>
<organism evidence="3 6">
    <name type="scientific">Streptomyces californicus</name>
    <dbReference type="NCBI Taxonomy" id="67351"/>
    <lineage>
        <taxon>Bacteria</taxon>
        <taxon>Bacillati</taxon>
        <taxon>Actinomycetota</taxon>
        <taxon>Actinomycetes</taxon>
        <taxon>Kitasatosporales</taxon>
        <taxon>Streptomycetaceae</taxon>
        <taxon>Streptomyces</taxon>
    </lineage>
</organism>
<keyword evidence="5" id="KW-1185">Reference proteome</keyword>
<dbReference type="PANTHER" id="PTHR10587">
    <property type="entry name" value="GLYCOSYL TRANSFERASE-RELATED"/>
    <property type="match status" value="1"/>
</dbReference>
<dbReference type="SUPFAM" id="SSF88713">
    <property type="entry name" value="Glycoside hydrolase/deacetylase"/>
    <property type="match status" value="1"/>
</dbReference>
<dbReference type="InterPro" id="IPR011330">
    <property type="entry name" value="Glyco_hydro/deAcase_b/a-brl"/>
</dbReference>
<proteinExistence type="predicted"/>
<dbReference type="Proteomes" id="UP000623926">
    <property type="component" value="Chromosome"/>
</dbReference>
<protein>
    <submittedName>
        <fullName evidence="3">Polysaccharide deacetylase family protein</fullName>
    </submittedName>
</protein>
<accession>A0ABD7CYQ2</accession>
<gene>
    <name evidence="4" type="ORF">I6J41_25285</name>
    <name evidence="3" type="ORF">I6J42_08725</name>
</gene>
<dbReference type="GeneID" id="63982898"/>
<dbReference type="RefSeq" id="WP_030118724.1">
    <property type="nucleotide sequence ID" value="NZ_CP070242.1"/>
</dbReference>
<name>A0ABD7CYQ2_9ACTN</name>
<evidence type="ECO:0000313" key="4">
    <source>
        <dbReference type="EMBL" id="QRV43663.1"/>
    </source>
</evidence>
<feature type="compositionally biased region" description="Pro residues" evidence="1">
    <location>
        <begin position="76"/>
        <end position="86"/>
    </location>
</feature>
<evidence type="ECO:0000313" key="3">
    <source>
        <dbReference type="EMBL" id="QRV34144.1"/>
    </source>
</evidence>
<dbReference type="Proteomes" id="UP000598054">
    <property type="component" value="Chromosome"/>
</dbReference>
<dbReference type="PANTHER" id="PTHR10587:SF137">
    <property type="entry name" value="4-DEOXY-4-FORMAMIDO-L-ARABINOSE-PHOSPHOUNDECAPRENOL DEFORMYLASE ARND-RELATED"/>
    <property type="match status" value="1"/>
</dbReference>
<dbReference type="Gene3D" id="3.20.20.370">
    <property type="entry name" value="Glycoside hydrolase/deacetylase"/>
    <property type="match status" value="1"/>
</dbReference>
<dbReference type="PROSITE" id="PS51677">
    <property type="entry name" value="NODB"/>
    <property type="match status" value="1"/>
</dbReference>
<reference evidence="5 6" key="1">
    <citation type="submission" date="2021-02" db="EMBL/GenBank/DDBJ databases">
        <title>FDA dAtabase for Regulatory Grade micrObial Sequences (FDA-ARGOS): Supporting development and validation of Infectious Disease Dx tests.</title>
        <authorList>
            <person name="Sproer C."/>
            <person name="Gronow S."/>
            <person name="Severitt S."/>
            <person name="Schroder I."/>
            <person name="Tallon L."/>
            <person name="Sadzewicz L."/>
            <person name="Zhao X."/>
            <person name="Boylan J."/>
            <person name="Ott S."/>
            <person name="Bowen H."/>
            <person name="Vavikolanu K."/>
            <person name="Mehta A."/>
            <person name="Aluvathingal J."/>
            <person name="Nadendla S."/>
            <person name="Lowell S."/>
            <person name="Myers T."/>
            <person name="Yan Y."/>
            <person name="Sichtig H."/>
        </authorList>
    </citation>
    <scope>NUCLEOTIDE SEQUENCE [LARGE SCALE GENOMIC DNA]</scope>
    <source>
        <strain evidence="4 5">FDAARGOS_1211</strain>
        <strain evidence="3 6">FDAARGOS_1212</strain>
    </source>
</reference>